<dbReference type="Proteomes" id="UP000332933">
    <property type="component" value="Unassembled WGS sequence"/>
</dbReference>
<evidence type="ECO:0000313" key="15">
    <source>
        <dbReference type="EMBL" id="KAF0696644.1"/>
    </source>
</evidence>
<dbReference type="PANTHER" id="PTHR46494">
    <property type="entry name" value="CORA FAMILY METAL ION TRANSPORTER (EUROFUNG)"/>
    <property type="match status" value="1"/>
</dbReference>
<dbReference type="CDD" id="cd12822">
    <property type="entry name" value="TmCorA-like"/>
    <property type="match status" value="1"/>
</dbReference>
<dbReference type="InterPro" id="IPR018247">
    <property type="entry name" value="EF_Hand_1_Ca_BS"/>
</dbReference>
<feature type="domain" description="EF-hand" evidence="14">
    <location>
        <begin position="115"/>
        <end position="150"/>
    </location>
</feature>
<protein>
    <submittedName>
        <fullName evidence="16">Aste57867_12625 protein</fullName>
    </submittedName>
</protein>
<keyword evidence="8 13" id="KW-1133">Transmembrane helix</keyword>
<dbReference type="PANTHER" id="PTHR46494:SF1">
    <property type="entry name" value="CORA FAMILY METAL ION TRANSPORTER (EUROFUNG)"/>
    <property type="match status" value="1"/>
</dbReference>
<proteinExistence type="inferred from homology"/>
<evidence type="ECO:0000259" key="14">
    <source>
        <dbReference type="PROSITE" id="PS50222"/>
    </source>
</evidence>
<dbReference type="InterPro" id="IPR011992">
    <property type="entry name" value="EF-hand-dom_pair"/>
</dbReference>
<dbReference type="InterPro" id="IPR002523">
    <property type="entry name" value="MgTranspt_CorA/ZnTranspt_ZntB"/>
</dbReference>
<comment type="subcellular location">
    <subcellularLocation>
        <location evidence="1">Cell membrane</location>
        <topology evidence="1">Multi-pass membrane protein</topology>
    </subcellularLocation>
</comment>
<dbReference type="SUPFAM" id="SSF144083">
    <property type="entry name" value="Magnesium transport protein CorA, transmembrane region"/>
    <property type="match status" value="1"/>
</dbReference>
<dbReference type="Gene3D" id="1.20.58.340">
    <property type="entry name" value="Magnesium transport protein CorA, transmembrane region"/>
    <property type="match status" value="2"/>
</dbReference>
<name>A0A485KW33_9STRA</name>
<comment type="function">
    <text evidence="12">Mediates influx of magnesium ions. Alternates between open and closed states. Activated by low cytoplasmic Mg(2+) levels. Inactive when cytoplasmic Mg(2+) levels are high.</text>
</comment>
<evidence type="ECO:0000256" key="10">
    <source>
        <dbReference type="ARBA" id="ARBA00023136"/>
    </source>
</evidence>
<evidence type="ECO:0000256" key="4">
    <source>
        <dbReference type="ARBA" id="ARBA00022475"/>
    </source>
</evidence>
<evidence type="ECO:0000256" key="2">
    <source>
        <dbReference type="ARBA" id="ARBA00009765"/>
    </source>
</evidence>
<evidence type="ECO:0000256" key="9">
    <source>
        <dbReference type="ARBA" id="ARBA00023065"/>
    </source>
</evidence>
<dbReference type="InterPro" id="IPR045863">
    <property type="entry name" value="CorA_TM1_TM2"/>
</dbReference>
<evidence type="ECO:0000256" key="7">
    <source>
        <dbReference type="ARBA" id="ARBA00022842"/>
    </source>
</evidence>
<reference evidence="16 17" key="1">
    <citation type="submission" date="2019-03" db="EMBL/GenBank/DDBJ databases">
        <authorList>
            <person name="Gaulin E."/>
            <person name="Dumas B."/>
        </authorList>
    </citation>
    <scope>NUCLEOTIDE SEQUENCE [LARGE SCALE GENOMIC DNA]</scope>
    <source>
        <strain evidence="16">CBS 568.67</strain>
    </source>
</reference>
<evidence type="ECO:0000256" key="6">
    <source>
        <dbReference type="ARBA" id="ARBA00022837"/>
    </source>
</evidence>
<dbReference type="GO" id="GO:0005886">
    <property type="term" value="C:plasma membrane"/>
    <property type="evidence" value="ECO:0007669"/>
    <property type="project" value="UniProtKB-SubCell"/>
</dbReference>
<evidence type="ECO:0000256" key="5">
    <source>
        <dbReference type="ARBA" id="ARBA00022692"/>
    </source>
</evidence>
<dbReference type="InterPro" id="IPR002048">
    <property type="entry name" value="EF_hand_dom"/>
</dbReference>
<evidence type="ECO:0000256" key="13">
    <source>
        <dbReference type="SAM" id="Phobius"/>
    </source>
</evidence>
<feature type="transmembrane region" description="Helical" evidence="13">
    <location>
        <begin position="537"/>
        <end position="560"/>
    </location>
</feature>
<dbReference type="GO" id="GO:0005509">
    <property type="term" value="F:calcium ion binding"/>
    <property type="evidence" value="ECO:0007669"/>
    <property type="project" value="InterPro"/>
</dbReference>
<dbReference type="Pfam" id="PF01544">
    <property type="entry name" value="CorA"/>
    <property type="match status" value="1"/>
</dbReference>
<sequence>MADAHVERGTAYGRLETPTMAVTIDMEEGLHAPAMPTAAAADETWDMAAPLAKFTVDDATSMDWDYSNVSKEEAKPRASRKSLLASLRSGSEFGGDTEKETKEELGVLLDPYYDVTTGRLRRMFHHFSPHGKDTVSYDEFQKGLLALGISGPSNMSFHDFVRKVDTNNDKAISLDEFVHCVQMIKQAHLFKPEHLVKVDEHVLRVVDYSPTAIHIVAPVTKLQRFMFSAKPTWASVRWVHLAGLSKQDDVNLRRLAIKYQLHPLAVEDCLNQNDKIRCKYEHYEDHSFLAIPVLRPLSHEKRDLIDACIDDHRRAMFAKKRSLALQGDKASTAPIVAGNRAAKIAALEAKLDGLNGMLSEPEQLCIFVTKGNDQVLSVQADSDAANVSAFALWDAIFDHNMAKSYSKLRNHGASFLVMSILNAVVDEMLPLVEVFDAKLKMLGKLLRLERTKFDTKRFARAKKQLIAIEKTVRPLLALVEDQLLDRDEFNKGEVKNYLRDVKDHVKEMVGDLKDHQHVLAALAEEDKQIRAQHQTDILYTVSVVAALFLPGTFMTGVYGMNFENIPELHTDYGYFVWWGVLGAIEILLLGYIKLYKKWI</sequence>
<dbReference type="PROSITE" id="PS00018">
    <property type="entry name" value="EF_HAND_1"/>
    <property type="match status" value="1"/>
</dbReference>
<dbReference type="GO" id="GO:0050897">
    <property type="term" value="F:cobalt ion binding"/>
    <property type="evidence" value="ECO:0007669"/>
    <property type="project" value="TreeGrafter"/>
</dbReference>
<keyword evidence="10 13" id="KW-0472">Membrane</keyword>
<keyword evidence="17" id="KW-1185">Reference proteome</keyword>
<evidence type="ECO:0000256" key="11">
    <source>
        <dbReference type="ARBA" id="ARBA00034269"/>
    </source>
</evidence>
<gene>
    <name evidence="16" type="primary">Aste57867_12625</name>
    <name evidence="15" type="ORF">As57867_012579</name>
    <name evidence="16" type="ORF">ASTE57867_12625</name>
</gene>
<evidence type="ECO:0000256" key="12">
    <source>
        <dbReference type="ARBA" id="ARBA00045497"/>
    </source>
</evidence>
<dbReference type="GO" id="GO:0015095">
    <property type="term" value="F:magnesium ion transmembrane transporter activity"/>
    <property type="evidence" value="ECO:0007669"/>
    <property type="project" value="TreeGrafter"/>
</dbReference>
<dbReference type="PROSITE" id="PS50222">
    <property type="entry name" value="EF_HAND_2"/>
    <property type="match status" value="2"/>
</dbReference>
<dbReference type="GO" id="GO:0015087">
    <property type="term" value="F:cobalt ion transmembrane transporter activity"/>
    <property type="evidence" value="ECO:0007669"/>
    <property type="project" value="TreeGrafter"/>
</dbReference>
<dbReference type="SMART" id="SM00054">
    <property type="entry name" value="EFh"/>
    <property type="match status" value="2"/>
</dbReference>
<keyword evidence="6" id="KW-0106">Calcium</keyword>
<dbReference type="AlphaFoldDB" id="A0A485KW33"/>
<dbReference type="Gene3D" id="1.10.238.10">
    <property type="entry name" value="EF-hand"/>
    <property type="match status" value="1"/>
</dbReference>
<evidence type="ECO:0000256" key="8">
    <source>
        <dbReference type="ARBA" id="ARBA00022989"/>
    </source>
</evidence>
<dbReference type="GO" id="GO:0000287">
    <property type="term" value="F:magnesium ion binding"/>
    <property type="evidence" value="ECO:0007669"/>
    <property type="project" value="TreeGrafter"/>
</dbReference>
<dbReference type="EMBL" id="CAADRA010005402">
    <property type="protein sequence ID" value="VFT89475.1"/>
    <property type="molecule type" value="Genomic_DNA"/>
</dbReference>
<keyword evidence="7" id="KW-0460">Magnesium</keyword>
<keyword evidence="4" id="KW-1003">Cell membrane</keyword>
<evidence type="ECO:0000313" key="17">
    <source>
        <dbReference type="Proteomes" id="UP000332933"/>
    </source>
</evidence>
<comment type="catalytic activity">
    <reaction evidence="11">
        <text>Mg(2+)(in) = Mg(2+)(out)</text>
        <dbReference type="Rhea" id="RHEA:29827"/>
        <dbReference type="ChEBI" id="CHEBI:18420"/>
    </reaction>
</comment>
<keyword evidence="5 13" id="KW-0812">Transmembrane</keyword>
<dbReference type="SUPFAM" id="SSF47473">
    <property type="entry name" value="EF-hand"/>
    <property type="match status" value="1"/>
</dbReference>
<reference evidence="15" key="2">
    <citation type="submission" date="2019-06" db="EMBL/GenBank/DDBJ databases">
        <title>Genomics analysis of Aphanomyces spp. identifies a new class of oomycete effector associated with host adaptation.</title>
        <authorList>
            <person name="Gaulin E."/>
        </authorList>
    </citation>
    <scope>NUCLEOTIDE SEQUENCE</scope>
    <source>
        <strain evidence="15">CBS 578.67</strain>
    </source>
</reference>
<feature type="domain" description="EF-hand" evidence="14">
    <location>
        <begin position="152"/>
        <end position="187"/>
    </location>
</feature>
<dbReference type="EMBL" id="VJMH01005381">
    <property type="protein sequence ID" value="KAF0696644.1"/>
    <property type="molecule type" value="Genomic_DNA"/>
</dbReference>
<keyword evidence="9" id="KW-0406">Ion transport</keyword>
<evidence type="ECO:0000256" key="3">
    <source>
        <dbReference type="ARBA" id="ARBA00022448"/>
    </source>
</evidence>
<organism evidence="16 17">
    <name type="scientific">Aphanomyces stellatus</name>
    <dbReference type="NCBI Taxonomy" id="120398"/>
    <lineage>
        <taxon>Eukaryota</taxon>
        <taxon>Sar</taxon>
        <taxon>Stramenopiles</taxon>
        <taxon>Oomycota</taxon>
        <taxon>Saprolegniomycetes</taxon>
        <taxon>Saprolegniales</taxon>
        <taxon>Verrucalvaceae</taxon>
        <taxon>Aphanomyces</taxon>
    </lineage>
</organism>
<comment type="similarity">
    <text evidence="2">Belongs to the CorA metal ion transporter (MIT) (TC 1.A.35) family.</text>
</comment>
<feature type="transmembrane region" description="Helical" evidence="13">
    <location>
        <begin position="572"/>
        <end position="592"/>
    </location>
</feature>
<accession>A0A485KW33</accession>
<dbReference type="InterPro" id="IPR045861">
    <property type="entry name" value="CorA_cytoplasmic_dom"/>
</dbReference>
<evidence type="ECO:0000313" key="16">
    <source>
        <dbReference type="EMBL" id="VFT89475.1"/>
    </source>
</evidence>
<evidence type="ECO:0000256" key="1">
    <source>
        <dbReference type="ARBA" id="ARBA00004651"/>
    </source>
</evidence>
<dbReference type="FunFam" id="1.20.58.340:FF:000004">
    <property type="entry name" value="Magnesium transport protein CorA"/>
    <property type="match status" value="1"/>
</dbReference>
<dbReference type="OrthoDB" id="165352at2759"/>
<dbReference type="SUPFAM" id="SSF143865">
    <property type="entry name" value="CorA soluble domain-like"/>
    <property type="match status" value="1"/>
</dbReference>
<keyword evidence="3" id="KW-0813">Transport</keyword>
<dbReference type="Gene3D" id="3.30.460.20">
    <property type="entry name" value="CorA soluble domain-like"/>
    <property type="match status" value="1"/>
</dbReference>